<name>A0A5Q3Q385_9PSEU</name>
<dbReference type="EMBL" id="CP045929">
    <property type="protein sequence ID" value="QGK69058.1"/>
    <property type="molecule type" value="Genomic_DNA"/>
</dbReference>
<keyword evidence="4" id="KW-1185">Reference proteome</keyword>
<gene>
    <name evidence="3" type="ORF">GIY23_05465</name>
</gene>
<sequence>MYEYTPHRPGRDPEPPAGQGPLLECHYTSPHVALVATGISAVVIFLGTALATGGFDFVTYWYLDLFVLAGLALLYRSTRRDYLAAGAEWLQTRRGWVNTYKLAKVKYLSVPAGFIVRLADNDGRVVACSIYDLQGNPALWDLVYNGLCHSLANHEVQTNWVLRRHLPLPTFTDKPPGQNNERQN</sequence>
<dbReference type="AlphaFoldDB" id="A0A5Q3Q385"/>
<keyword evidence="2" id="KW-0472">Membrane</keyword>
<accession>A0A5Q3Q385</accession>
<reference evidence="4" key="1">
    <citation type="submission" date="2019-11" db="EMBL/GenBank/DDBJ databases">
        <title>The complete genome sequence of Saccharopolyspora sp. E2A.</title>
        <authorList>
            <person name="Zhang G."/>
        </authorList>
    </citation>
    <scope>NUCLEOTIDE SEQUENCE [LARGE SCALE GENOMIC DNA]</scope>
    <source>
        <strain evidence="4">E2A</strain>
    </source>
</reference>
<organism evidence="3 4">
    <name type="scientific">Allosaccharopolyspora coralli</name>
    <dbReference type="NCBI Taxonomy" id="2665642"/>
    <lineage>
        <taxon>Bacteria</taxon>
        <taxon>Bacillati</taxon>
        <taxon>Actinomycetota</taxon>
        <taxon>Actinomycetes</taxon>
        <taxon>Pseudonocardiales</taxon>
        <taxon>Pseudonocardiaceae</taxon>
        <taxon>Allosaccharopolyspora</taxon>
    </lineage>
</organism>
<keyword evidence="2" id="KW-1133">Transmembrane helix</keyword>
<dbReference type="Proteomes" id="UP000371041">
    <property type="component" value="Chromosome"/>
</dbReference>
<feature type="transmembrane region" description="Helical" evidence="2">
    <location>
        <begin position="57"/>
        <end position="75"/>
    </location>
</feature>
<evidence type="ECO:0000256" key="2">
    <source>
        <dbReference type="SAM" id="Phobius"/>
    </source>
</evidence>
<evidence type="ECO:0000313" key="3">
    <source>
        <dbReference type="EMBL" id="QGK69058.1"/>
    </source>
</evidence>
<protein>
    <submittedName>
        <fullName evidence="3">Uncharacterized protein</fullName>
    </submittedName>
</protein>
<feature type="compositionally biased region" description="Basic and acidic residues" evidence="1">
    <location>
        <begin position="1"/>
        <end position="14"/>
    </location>
</feature>
<proteinExistence type="predicted"/>
<evidence type="ECO:0000256" key="1">
    <source>
        <dbReference type="SAM" id="MobiDB-lite"/>
    </source>
</evidence>
<feature type="transmembrane region" description="Helical" evidence="2">
    <location>
        <begin position="32"/>
        <end position="51"/>
    </location>
</feature>
<dbReference type="KEGG" id="sace:GIY23_05465"/>
<feature type="region of interest" description="Disordered" evidence="1">
    <location>
        <begin position="1"/>
        <end position="20"/>
    </location>
</feature>
<evidence type="ECO:0000313" key="4">
    <source>
        <dbReference type="Proteomes" id="UP000371041"/>
    </source>
</evidence>
<dbReference type="RefSeq" id="WP_154075659.1">
    <property type="nucleotide sequence ID" value="NZ_CP045929.1"/>
</dbReference>
<keyword evidence="2" id="KW-0812">Transmembrane</keyword>